<evidence type="ECO:0008006" key="14">
    <source>
        <dbReference type="Google" id="ProtNLM"/>
    </source>
</evidence>
<dbReference type="Gene3D" id="2.60.40.420">
    <property type="entry name" value="Cupredoxins - blue copper proteins"/>
    <property type="match status" value="3"/>
</dbReference>
<accession>A0A8H6C5Z9</accession>
<keyword evidence="6" id="KW-0325">Glycoprotein</keyword>
<sequence>MFSSSSILLLCFGWLAHAATVTYDFNITWVTANPDGLLNRPLIGINGQWPVPYITATVGDRVVVNVLNQLGNESTSLHFHGIYQNGSTEMDGVTGVSQCPIQPGGSFTYNFTIDQPGTYWYHSHETAQYPDGLRGPLIVNDPNSPYKGQYDEEMVLTVSDWYHDEIPKLMKSFISVTNPTGAEPIPKSALMNDTYNLTTPIEPGKTYMFRIINVGAFAGQYFWFEGHTMTIVEVDGIYTEAAEADLIYITAAQRYSVLVTMKNDTSTNYAYVGSMDQSLFDTVPASLNPNGTGWLVYDDTAPLPTPALLDTFNEFDDFTLIPTDGEELLGPVDYSFNLDLKMDNLGDGANYAFFNDITYVRPKVPTLYTALSAGDLANNATIYGINSNPYILEHNDVIEIILNNNDTGKHPFHLHGHAFQAAARSDKDAGKYVGNETFAAVPMRRDTFMLTQHLARIWFFHCHIEWHLASGLIATMIEAPALLQTTLSIPPSHLDVCTAQNIPTVGNAAGNAVDPLDLTGAPEPPRPLPAGFTAKGIVALVCSCLSAFAGIAVISWYGAGEIGKQVPSKGTEEAAAAAEVEDEIGGDVVGE</sequence>
<proteinExistence type="inferred from homology"/>
<evidence type="ECO:0000256" key="2">
    <source>
        <dbReference type="ARBA" id="ARBA00022723"/>
    </source>
</evidence>
<dbReference type="AlphaFoldDB" id="A0A8H6C5Z9"/>
<feature type="transmembrane region" description="Helical" evidence="7">
    <location>
        <begin position="536"/>
        <end position="559"/>
    </location>
</feature>
<keyword evidence="13" id="KW-1185">Reference proteome</keyword>
<dbReference type="GO" id="GO:0004322">
    <property type="term" value="F:ferroxidase activity"/>
    <property type="evidence" value="ECO:0007669"/>
    <property type="project" value="TreeGrafter"/>
</dbReference>
<reference evidence="12 13" key="1">
    <citation type="journal article" date="2020" name="Genomics">
        <title>Complete, high-quality genomes from long-read metagenomic sequencing of two wolf lichen thalli reveals enigmatic genome architecture.</title>
        <authorList>
            <person name="McKenzie S.K."/>
            <person name="Walston R.F."/>
            <person name="Allen J.L."/>
        </authorList>
    </citation>
    <scope>NUCLEOTIDE SEQUENCE [LARGE SCALE GENOMIC DNA]</scope>
    <source>
        <strain evidence="12">WasteWater1</strain>
    </source>
</reference>
<dbReference type="CDD" id="cd13851">
    <property type="entry name" value="CuRO_1_Fet3p"/>
    <property type="match status" value="1"/>
</dbReference>
<dbReference type="Pfam" id="PF07732">
    <property type="entry name" value="Cu-oxidase_3"/>
    <property type="match status" value="1"/>
</dbReference>
<dbReference type="InterPro" id="IPR002355">
    <property type="entry name" value="Cu_oxidase_Cu_BS"/>
</dbReference>
<dbReference type="InterPro" id="IPR011706">
    <property type="entry name" value="Cu-oxidase_C"/>
</dbReference>
<feature type="signal peptide" evidence="8">
    <location>
        <begin position="1"/>
        <end position="18"/>
    </location>
</feature>
<evidence type="ECO:0000256" key="4">
    <source>
        <dbReference type="ARBA" id="ARBA00023002"/>
    </source>
</evidence>
<keyword evidence="5" id="KW-0186">Copper</keyword>
<feature type="domain" description="Plastocyanin-like" evidence="9">
    <location>
        <begin position="152"/>
        <end position="298"/>
    </location>
</feature>
<evidence type="ECO:0000259" key="10">
    <source>
        <dbReference type="Pfam" id="PF07731"/>
    </source>
</evidence>
<dbReference type="PROSITE" id="PS00079">
    <property type="entry name" value="MULTICOPPER_OXIDASE1"/>
    <property type="match status" value="1"/>
</dbReference>
<protein>
    <recommendedName>
        <fullName evidence="14">Multicopper oxidase</fullName>
    </recommendedName>
</protein>
<dbReference type="InterPro" id="IPR011707">
    <property type="entry name" value="Cu-oxidase-like_N"/>
</dbReference>
<comment type="caution">
    <text evidence="12">The sequence shown here is derived from an EMBL/GenBank/DDBJ whole genome shotgun (WGS) entry which is preliminary data.</text>
</comment>
<dbReference type="GO" id="GO:0010106">
    <property type="term" value="P:cellular response to iron ion starvation"/>
    <property type="evidence" value="ECO:0007669"/>
    <property type="project" value="TreeGrafter"/>
</dbReference>
<name>A0A8H6C5Z9_9LECA</name>
<evidence type="ECO:0000256" key="3">
    <source>
        <dbReference type="ARBA" id="ARBA00022729"/>
    </source>
</evidence>
<evidence type="ECO:0000256" key="7">
    <source>
        <dbReference type="SAM" id="Phobius"/>
    </source>
</evidence>
<dbReference type="Pfam" id="PF07731">
    <property type="entry name" value="Cu-oxidase_2"/>
    <property type="match status" value="1"/>
</dbReference>
<dbReference type="GO" id="GO:0033573">
    <property type="term" value="C:high-affinity iron permease complex"/>
    <property type="evidence" value="ECO:0007669"/>
    <property type="project" value="TreeGrafter"/>
</dbReference>
<dbReference type="InterPro" id="IPR001117">
    <property type="entry name" value="Cu-oxidase_2nd"/>
</dbReference>
<dbReference type="FunFam" id="2.60.40.420:FF:000025">
    <property type="entry name" value="FET5p Multicopper oxidase"/>
    <property type="match status" value="1"/>
</dbReference>
<dbReference type="InterPro" id="IPR008972">
    <property type="entry name" value="Cupredoxin"/>
</dbReference>
<evidence type="ECO:0000313" key="13">
    <source>
        <dbReference type="Proteomes" id="UP000593566"/>
    </source>
</evidence>
<evidence type="ECO:0000256" key="8">
    <source>
        <dbReference type="SAM" id="SignalP"/>
    </source>
</evidence>
<dbReference type="FunFam" id="2.60.40.420:FF:000022">
    <property type="entry name" value="FET5p Multicopper oxidase"/>
    <property type="match status" value="1"/>
</dbReference>
<keyword evidence="3 8" id="KW-0732">Signal</keyword>
<dbReference type="Pfam" id="PF00394">
    <property type="entry name" value="Cu-oxidase"/>
    <property type="match status" value="1"/>
</dbReference>
<dbReference type="PANTHER" id="PTHR11709:SF361">
    <property type="entry name" value="IRON TRANSPORT MULTICOPPER OXIDASE FET3"/>
    <property type="match status" value="1"/>
</dbReference>
<feature type="domain" description="Plastocyanin-like" evidence="11">
    <location>
        <begin position="27"/>
        <end position="143"/>
    </location>
</feature>
<dbReference type="InterPro" id="IPR045087">
    <property type="entry name" value="Cu-oxidase_fam"/>
</dbReference>
<dbReference type="InterPro" id="IPR033138">
    <property type="entry name" value="Cu_oxidase_CS"/>
</dbReference>
<gene>
    <name evidence="12" type="ORF">HO133_006749</name>
</gene>
<dbReference type="PANTHER" id="PTHR11709">
    <property type="entry name" value="MULTI-COPPER OXIDASE"/>
    <property type="match status" value="1"/>
</dbReference>
<evidence type="ECO:0000256" key="6">
    <source>
        <dbReference type="ARBA" id="ARBA00023180"/>
    </source>
</evidence>
<evidence type="ECO:0000313" key="12">
    <source>
        <dbReference type="EMBL" id="KAF6217647.1"/>
    </source>
</evidence>
<evidence type="ECO:0000256" key="5">
    <source>
        <dbReference type="ARBA" id="ARBA00023008"/>
    </source>
</evidence>
<dbReference type="Proteomes" id="UP000593566">
    <property type="component" value="Unassembled WGS sequence"/>
</dbReference>
<dbReference type="EMBL" id="JACCJB010000026">
    <property type="protein sequence ID" value="KAF6217647.1"/>
    <property type="molecule type" value="Genomic_DNA"/>
</dbReference>
<feature type="chain" id="PRO_5034662006" description="Multicopper oxidase" evidence="8">
    <location>
        <begin position="19"/>
        <end position="591"/>
    </location>
</feature>
<evidence type="ECO:0000256" key="1">
    <source>
        <dbReference type="ARBA" id="ARBA00010609"/>
    </source>
</evidence>
<comment type="similarity">
    <text evidence="1">Belongs to the multicopper oxidase family.</text>
</comment>
<dbReference type="GO" id="GO:0005507">
    <property type="term" value="F:copper ion binding"/>
    <property type="evidence" value="ECO:0007669"/>
    <property type="project" value="InterPro"/>
</dbReference>
<dbReference type="CDD" id="cd13877">
    <property type="entry name" value="CuRO_2_Fet3p_like"/>
    <property type="match status" value="1"/>
</dbReference>
<evidence type="ECO:0000259" key="9">
    <source>
        <dbReference type="Pfam" id="PF00394"/>
    </source>
</evidence>
<feature type="domain" description="Plastocyanin-like" evidence="10">
    <location>
        <begin position="359"/>
        <end position="480"/>
    </location>
</feature>
<keyword evidence="7" id="KW-1133">Transmembrane helix</keyword>
<dbReference type="GO" id="GO:0033215">
    <property type="term" value="P:reductive iron assimilation"/>
    <property type="evidence" value="ECO:0007669"/>
    <property type="project" value="TreeGrafter"/>
</dbReference>
<dbReference type="InterPro" id="IPR044130">
    <property type="entry name" value="CuRO_2_Fet3-like"/>
</dbReference>
<organism evidence="12 13">
    <name type="scientific">Letharia lupina</name>
    <dbReference type="NCBI Taxonomy" id="560253"/>
    <lineage>
        <taxon>Eukaryota</taxon>
        <taxon>Fungi</taxon>
        <taxon>Dikarya</taxon>
        <taxon>Ascomycota</taxon>
        <taxon>Pezizomycotina</taxon>
        <taxon>Lecanoromycetes</taxon>
        <taxon>OSLEUM clade</taxon>
        <taxon>Lecanoromycetidae</taxon>
        <taxon>Lecanorales</taxon>
        <taxon>Lecanorineae</taxon>
        <taxon>Parmeliaceae</taxon>
        <taxon>Letharia</taxon>
    </lineage>
</organism>
<dbReference type="RefSeq" id="XP_037147082.1">
    <property type="nucleotide sequence ID" value="XM_037297646.1"/>
</dbReference>
<keyword evidence="2" id="KW-0479">Metal-binding</keyword>
<keyword evidence="4" id="KW-0560">Oxidoreductase</keyword>
<dbReference type="GeneID" id="59335150"/>
<evidence type="ECO:0000259" key="11">
    <source>
        <dbReference type="Pfam" id="PF07732"/>
    </source>
</evidence>
<dbReference type="PROSITE" id="PS00080">
    <property type="entry name" value="MULTICOPPER_OXIDASE2"/>
    <property type="match status" value="1"/>
</dbReference>
<keyword evidence="7" id="KW-0812">Transmembrane</keyword>
<keyword evidence="7" id="KW-0472">Membrane</keyword>
<dbReference type="SUPFAM" id="SSF49503">
    <property type="entry name" value="Cupredoxins"/>
    <property type="match status" value="3"/>
</dbReference>